<dbReference type="Pfam" id="PF09536">
    <property type="entry name" value="DUF2378"/>
    <property type="match status" value="1"/>
</dbReference>
<proteinExistence type="predicted"/>
<dbReference type="EMBL" id="JABBJJ010000125">
    <property type="protein sequence ID" value="NMO18155.1"/>
    <property type="molecule type" value="Genomic_DNA"/>
</dbReference>
<evidence type="ECO:0000313" key="1">
    <source>
        <dbReference type="EMBL" id="NMO18155.1"/>
    </source>
</evidence>
<dbReference type="NCBIfam" id="TIGR02265">
    <property type="entry name" value="Mxa_TIGR02265"/>
    <property type="match status" value="1"/>
</dbReference>
<keyword evidence="2" id="KW-1185">Reference proteome</keyword>
<sequence length="184" mass="20876">MAERLVFPPIVEGLFVRGLTGKVSPLLKERLRTEGLDLDRPLLPAYPLETWIRCVTVTAKALHPNESDEVAWRLLGERMIDGYRDTLMGRALMGVMKLLGPWRMLWKAQHGFRTSNNYTEVRITERGPNEAEVWLNEPGKLRYFKQGVMLAMGRAAGAPATTVEVSQFDEESVTYRIVWSDAEG</sequence>
<dbReference type="RefSeq" id="WP_169347429.1">
    <property type="nucleotide sequence ID" value="NZ_JABBJJ010000125.1"/>
</dbReference>
<organism evidence="1 2">
    <name type="scientific">Pyxidicoccus fallax</name>
    <dbReference type="NCBI Taxonomy" id="394095"/>
    <lineage>
        <taxon>Bacteria</taxon>
        <taxon>Pseudomonadati</taxon>
        <taxon>Myxococcota</taxon>
        <taxon>Myxococcia</taxon>
        <taxon>Myxococcales</taxon>
        <taxon>Cystobacterineae</taxon>
        <taxon>Myxococcaceae</taxon>
        <taxon>Pyxidicoccus</taxon>
    </lineage>
</organism>
<reference evidence="1 2" key="1">
    <citation type="submission" date="2020-04" db="EMBL/GenBank/DDBJ databases">
        <title>Draft genome of Pyxidicoccus fallax type strain.</title>
        <authorList>
            <person name="Whitworth D.E."/>
        </authorList>
    </citation>
    <scope>NUCLEOTIDE SEQUENCE [LARGE SCALE GENOMIC DNA]</scope>
    <source>
        <strain evidence="1 2">DSM 14698</strain>
    </source>
</reference>
<comment type="caution">
    <text evidence="1">The sequence shown here is derived from an EMBL/GenBank/DDBJ whole genome shotgun (WGS) entry which is preliminary data.</text>
</comment>
<accession>A0A848LK61</accession>
<evidence type="ECO:0000313" key="2">
    <source>
        <dbReference type="Proteomes" id="UP000518300"/>
    </source>
</evidence>
<dbReference type="AlphaFoldDB" id="A0A848LK61"/>
<name>A0A848LK61_9BACT</name>
<dbReference type="InterPro" id="IPR011751">
    <property type="entry name" value="Mxa_paralog_2265"/>
</dbReference>
<dbReference type="Proteomes" id="UP000518300">
    <property type="component" value="Unassembled WGS sequence"/>
</dbReference>
<protein>
    <submittedName>
        <fullName evidence="1">DUF2378 family protein</fullName>
    </submittedName>
</protein>
<gene>
    <name evidence="1" type="ORF">HG543_25330</name>
</gene>